<feature type="compositionally biased region" description="Gly residues" evidence="9">
    <location>
        <begin position="444"/>
        <end position="456"/>
    </location>
</feature>
<feature type="compositionally biased region" description="Basic and acidic residues" evidence="9">
    <location>
        <begin position="495"/>
        <end position="552"/>
    </location>
</feature>
<evidence type="ECO:0000313" key="11">
    <source>
        <dbReference type="EMBL" id="KAI3430638.1"/>
    </source>
</evidence>
<evidence type="ECO:0000256" key="5">
    <source>
        <dbReference type="ARBA" id="ARBA00023054"/>
    </source>
</evidence>
<feature type="compositionally biased region" description="Low complexity" evidence="9">
    <location>
        <begin position="407"/>
        <end position="427"/>
    </location>
</feature>
<dbReference type="OrthoDB" id="2195113at2759"/>
<feature type="compositionally biased region" description="Basic residues" evidence="9">
    <location>
        <begin position="472"/>
        <end position="483"/>
    </location>
</feature>
<evidence type="ECO:0000256" key="10">
    <source>
        <dbReference type="SAM" id="Phobius"/>
    </source>
</evidence>
<keyword evidence="12" id="KW-1185">Reference proteome</keyword>
<dbReference type="InterPro" id="IPR055282">
    <property type="entry name" value="PPI1-4"/>
</dbReference>
<evidence type="ECO:0000256" key="7">
    <source>
        <dbReference type="ARBA" id="ARBA00038080"/>
    </source>
</evidence>
<comment type="caution">
    <text evidence="11">The sequence shown here is derived from an EMBL/GenBank/DDBJ whole genome shotgun (WGS) entry which is preliminary data.</text>
</comment>
<evidence type="ECO:0000256" key="2">
    <source>
        <dbReference type="ARBA" id="ARBA00022475"/>
    </source>
</evidence>
<feature type="compositionally biased region" description="Low complexity" evidence="9">
    <location>
        <begin position="589"/>
        <end position="613"/>
    </location>
</feature>
<feature type="region of interest" description="Disordered" evidence="9">
    <location>
        <begin position="349"/>
        <end position="380"/>
    </location>
</feature>
<proteinExistence type="inferred from homology"/>
<gene>
    <name evidence="11" type="ORF">D9Q98_005231</name>
</gene>
<feature type="compositionally biased region" description="Low complexity" evidence="9">
    <location>
        <begin position="553"/>
        <end position="582"/>
    </location>
</feature>
<feature type="transmembrane region" description="Helical" evidence="10">
    <location>
        <begin position="661"/>
        <end position="685"/>
    </location>
</feature>
<evidence type="ECO:0000256" key="8">
    <source>
        <dbReference type="SAM" id="Coils"/>
    </source>
</evidence>
<keyword evidence="2" id="KW-1003">Cell membrane</keyword>
<keyword evidence="4 10" id="KW-1133">Transmembrane helix</keyword>
<dbReference type="Proteomes" id="UP001055712">
    <property type="component" value="Unassembled WGS sequence"/>
</dbReference>
<sequence>MDAQEAITDVGEVMGAGEEPGGSPDHQHANGASSSGLPAASEEASEEEPIRKRLWFLRMPRPSVAGSIKSLEQELETFRAQHNLITESLNVKKVERDSAREATRAARDAFMQCRAAYDERSAPLKKLQEQRQDANANANKLKANFSDLLVRSEGELDQQLAALHYRIEHETISLNEEKKALGTIKKLEQQRERVREYEASASLFAESKSKRSELQEVLRESEGELSALRQEMDVQRQILDKLKEHEQAVGKEVEDVMGERRRCKELMDGAFHRLSAQKKAQWEKNNAFYTNRAFSREVRKLLAEGKQGEAAAACAQQMDEAVAQLAADAELRSEYFSLWEQQRKTPVVLPSADDVDANLPPPSSGAKGGPRKKAAEAVVDPAKKAEATIAALMEEAREEARRARAAAAAAAAAEHESSAAASAAHAAAAEREAAGGPAEAAAGGAEGEAAGGGGAAGEVTVVGAPPELTAGKGHHGKAHKAAAAKRPPVEPVVVPEEKFELPEAARLKEKTPSSHELKELDRERNRQAREEAERRKGKKAAEKQRKRERQDQLARAAAAAATSAAEAAASAQAAAASAARLATAHEAEAGTSDSASSDGGAAAPAAEPAASAPEQRKRSGGKQSAPLPVVKAMAPKPAARRPAGTKQSALMRQAKRVGKEYSLQLLVGLGAVALLAVVSLVWTAMSVAPQ</sequence>
<feature type="compositionally biased region" description="Low complexity" evidence="9">
    <location>
        <begin position="29"/>
        <end position="42"/>
    </location>
</feature>
<feature type="region of interest" description="Disordered" evidence="9">
    <location>
        <begin position="1"/>
        <end position="48"/>
    </location>
</feature>
<feature type="coiled-coil region" evidence="8">
    <location>
        <begin position="211"/>
        <end position="245"/>
    </location>
</feature>
<keyword evidence="6 10" id="KW-0472">Membrane</keyword>
<dbReference type="PANTHER" id="PTHR32219">
    <property type="entry name" value="RNA-BINDING PROTEIN YLMH-RELATED"/>
    <property type="match status" value="1"/>
</dbReference>
<name>A0A9D4TP25_CHLVU</name>
<evidence type="ECO:0000256" key="6">
    <source>
        <dbReference type="ARBA" id="ARBA00023136"/>
    </source>
</evidence>
<evidence type="ECO:0000256" key="4">
    <source>
        <dbReference type="ARBA" id="ARBA00022989"/>
    </source>
</evidence>
<evidence type="ECO:0000313" key="12">
    <source>
        <dbReference type="Proteomes" id="UP001055712"/>
    </source>
</evidence>
<feature type="compositionally biased region" description="Low complexity" evidence="9">
    <location>
        <begin position="625"/>
        <end position="642"/>
    </location>
</feature>
<comment type="subcellular location">
    <subcellularLocation>
        <location evidence="1">Cell membrane</location>
        <topology evidence="1">Single-pass membrane protein</topology>
    </subcellularLocation>
</comment>
<feature type="region of interest" description="Disordered" evidence="9">
    <location>
        <begin position="407"/>
        <end position="648"/>
    </location>
</feature>
<dbReference type="GO" id="GO:0005886">
    <property type="term" value="C:plasma membrane"/>
    <property type="evidence" value="ECO:0007669"/>
    <property type="project" value="UniProtKB-SubCell"/>
</dbReference>
<keyword evidence="3 10" id="KW-0812">Transmembrane</keyword>
<dbReference type="PANTHER" id="PTHR32219:SF3">
    <property type="entry name" value="CALPONIN-LIKE DOMAIN PROTEIN"/>
    <property type="match status" value="1"/>
</dbReference>
<accession>A0A9D4TP25</accession>
<keyword evidence="5 8" id="KW-0175">Coiled coil</keyword>
<organism evidence="11 12">
    <name type="scientific">Chlorella vulgaris</name>
    <name type="common">Green alga</name>
    <dbReference type="NCBI Taxonomy" id="3077"/>
    <lineage>
        <taxon>Eukaryota</taxon>
        <taxon>Viridiplantae</taxon>
        <taxon>Chlorophyta</taxon>
        <taxon>core chlorophytes</taxon>
        <taxon>Trebouxiophyceae</taxon>
        <taxon>Chlorellales</taxon>
        <taxon>Chlorellaceae</taxon>
        <taxon>Chlorella clade</taxon>
        <taxon>Chlorella</taxon>
    </lineage>
</organism>
<comment type="similarity">
    <text evidence="7">Belongs to the plant Proton pump-interactor protein family.</text>
</comment>
<evidence type="ECO:0000256" key="1">
    <source>
        <dbReference type="ARBA" id="ARBA00004162"/>
    </source>
</evidence>
<protein>
    <submittedName>
        <fullName evidence="11">Uncharacterized protein</fullName>
    </submittedName>
</protein>
<reference evidence="11" key="1">
    <citation type="journal article" date="2019" name="Plant J.">
        <title>Chlorella vulgaris genome assembly and annotation reveals the molecular basis for metabolic acclimation to high light conditions.</title>
        <authorList>
            <person name="Cecchin M."/>
            <person name="Marcolungo L."/>
            <person name="Rossato M."/>
            <person name="Girolomoni L."/>
            <person name="Cosentino E."/>
            <person name="Cuine S."/>
            <person name="Li-Beisson Y."/>
            <person name="Delledonne M."/>
            <person name="Ballottari M."/>
        </authorList>
    </citation>
    <scope>NUCLEOTIDE SEQUENCE</scope>
    <source>
        <strain evidence="11">211/11P</strain>
    </source>
</reference>
<evidence type="ECO:0000256" key="9">
    <source>
        <dbReference type="SAM" id="MobiDB-lite"/>
    </source>
</evidence>
<feature type="compositionally biased region" description="Low complexity" evidence="9">
    <location>
        <begin position="434"/>
        <end position="443"/>
    </location>
</feature>
<evidence type="ECO:0000256" key="3">
    <source>
        <dbReference type="ARBA" id="ARBA00022692"/>
    </source>
</evidence>
<reference evidence="11" key="2">
    <citation type="submission" date="2020-11" db="EMBL/GenBank/DDBJ databases">
        <authorList>
            <person name="Cecchin M."/>
            <person name="Marcolungo L."/>
            <person name="Rossato M."/>
            <person name="Girolomoni L."/>
            <person name="Cosentino E."/>
            <person name="Cuine S."/>
            <person name="Li-Beisson Y."/>
            <person name="Delledonne M."/>
            <person name="Ballottari M."/>
        </authorList>
    </citation>
    <scope>NUCLEOTIDE SEQUENCE</scope>
    <source>
        <strain evidence="11">211/11P</strain>
        <tissue evidence="11">Whole cell</tissue>
    </source>
</reference>
<dbReference type="AlphaFoldDB" id="A0A9D4TP25"/>
<dbReference type="EMBL" id="SIDB01000007">
    <property type="protein sequence ID" value="KAI3430638.1"/>
    <property type="molecule type" value="Genomic_DNA"/>
</dbReference>